<proteinExistence type="predicted"/>
<name>A0A2H3BSF3_9AGAR</name>
<feature type="compositionally biased region" description="Low complexity" evidence="1">
    <location>
        <begin position="21"/>
        <end position="39"/>
    </location>
</feature>
<dbReference type="AlphaFoldDB" id="A0A2H3BSF3"/>
<protein>
    <submittedName>
        <fullName evidence="2">Uncharacterized protein</fullName>
    </submittedName>
</protein>
<dbReference type="Proteomes" id="UP000218334">
    <property type="component" value="Unassembled WGS sequence"/>
</dbReference>
<evidence type="ECO:0000313" key="2">
    <source>
        <dbReference type="EMBL" id="PBK71874.1"/>
    </source>
</evidence>
<feature type="compositionally biased region" description="Polar residues" evidence="1">
    <location>
        <begin position="40"/>
        <end position="50"/>
    </location>
</feature>
<evidence type="ECO:0000313" key="3">
    <source>
        <dbReference type="Proteomes" id="UP000218334"/>
    </source>
</evidence>
<dbReference type="EMBL" id="KZ293423">
    <property type="protein sequence ID" value="PBK71874.1"/>
    <property type="molecule type" value="Genomic_DNA"/>
</dbReference>
<organism evidence="2 3">
    <name type="scientific">Armillaria solidipes</name>
    <dbReference type="NCBI Taxonomy" id="1076256"/>
    <lineage>
        <taxon>Eukaryota</taxon>
        <taxon>Fungi</taxon>
        <taxon>Dikarya</taxon>
        <taxon>Basidiomycota</taxon>
        <taxon>Agaricomycotina</taxon>
        <taxon>Agaricomycetes</taxon>
        <taxon>Agaricomycetidae</taxon>
        <taxon>Agaricales</taxon>
        <taxon>Marasmiineae</taxon>
        <taxon>Physalacriaceae</taxon>
        <taxon>Armillaria</taxon>
    </lineage>
</organism>
<evidence type="ECO:0000256" key="1">
    <source>
        <dbReference type="SAM" id="MobiDB-lite"/>
    </source>
</evidence>
<keyword evidence="3" id="KW-1185">Reference proteome</keyword>
<accession>A0A2H3BSF3</accession>
<feature type="region of interest" description="Disordered" evidence="1">
    <location>
        <begin position="1"/>
        <end position="64"/>
    </location>
</feature>
<gene>
    <name evidence="2" type="ORF">ARMSODRAFT_1083227</name>
</gene>
<reference evidence="3" key="1">
    <citation type="journal article" date="2017" name="Nat. Ecol. Evol.">
        <title>Genome expansion and lineage-specific genetic innovations in the forest pathogenic fungi Armillaria.</title>
        <authorList>
            <person name="Sipos G."/>
            <person name="Prasanna A.N."/>
            <person name="Walter M.C."/>
            <person name="O'Connor E."/>
            <person name="Balint B."/>
            <person name="Krizsan K."/>
            <person name="Kiss B."/>
            <person name="Hess J."/>
            <person name="Varga T."/>
            <person name="Slot J."/>
            <person name="Riley R."/>
            <person name="Boka B."/>
            <person name="Rigling D."/>
            <person name="Barry K."/>
            <person name="Lee J."/>
            <person name="Mihaltcheva S."/>
            <person name="LaButti K."/>
            <person name="Lipzen A."/>
            <person name="Waldron R."/>
            <person name="Moloney N.M."/>
            <person name="Sperisen C."/>
            <person name="Kredics L."/>
            <person name="Vagvoelgyi C."/>
            <person name="Patrignani A."/>
            <person name="Fitzpatrick D."/>
            <person name="Nagy I."/>
            <person name="Doyle S."/>
            <person name="Anderson J.B."/>
            <person name="Grigoriev I.V."/>
            <person name="Gueldener U."/>
            <person name="Muensterkoetter M."/>
            <person name="Nagy L.G."/>
        </authorList>
    </citation>
    <scope>NUCLEOTIDE SEQUENCE [LARGE SCALE GENOMIC DNA]</scope>
    <source>
        <strain evidence="3">28-4</strain>
    </source>
</reference>
<sequence>MAEESHTEPAVFRDAPQTPPSSSSSGSSISSSSGSQSGSLNTDITSPSHSPKQRGANAGTRGVSASDEVERYLMEFKNGEVTPADMFVFISSLTEMLSHLGNIPSNVLDVPVNASSPLQQAFLHVKTALLENLASPPFEQTLIQNQISIFENWIRVLVNSSFAIPSDASGYRRQHQWMRSFRALDFLQWVVPPSDCQLPGQDILSLPQLGHRFSAASIPESEGKLWTHFEKYNPFLIFSSQFGCNFLRTAGLRGGPARLDITIVNILTLDEVPIFVVEAARKKLPHLPLRYSKGALHRLCHPSIPPSFLSLPPPPPPPPPADSKSLYRDSSIVQLPRTVPLPGDSLSPLITNPPRLPSSFYSEKDGRSDSEWKARWKAHVLDAKSREGLHGTLGCYLEANGQMYALTAGHCCHIPSSPSSSYSRLPFPLQVQSPSEKVIKTQFLSPYLATNKSMEIELMAIWGDRMLGSVDSSAFKDMTNFAEVGGPFLDYAAIKISRTSTTPLENIFPFLQLDIHRPQPIDLLMSTRSLLKRGDQGIGYFAFDKTGPLPDTDSTVFYCGANGKGWSTGTIIAHTQLVWIGNKSTDNRLLSPSLGSRAMSRGNVAIMQSASDEHVGRPGESGSIVFMERDEELIAVGLLFGAATALSSQQAEQTTRYALVQSLEDIIVDLKRTIPDICLPCSPVV</sequence>